<organism evidence="1 2">
    <name type="scientific">Meloidogyne enterolobii</name>
    <name type="common">Root-knot nematode worm</name>
    <name type="synonym">Meloidogyne mayaguensis</name>
    <dbReference type="NCBI Taxonomy" id="390850"/>
    <lineage>
        <taxon>Eukaryota</taxon>
        <taxon>Metazoa</taxon>
        <taxon>Ecdysozoa</taxon>
        <taxon>Nematoda</taxon>
        <taxon>Chromadorea</taxon>
        <taxon>Rhabditida</taxon>
        <taxon>Tylenchina</taxon>
        <taxon>Tylenchomorpha</taxon>
        <taxon>Tylenchoidea</taxon>
        <taxon>Meloidogynidae</taxon>
        <taxon>Meloidogyninae</taxon>
        <taxon>Meloidogyne</taxon>
    </lineage>
</organism>
<gene>
    <name evidence="1" type="ORF">MENTE1834_LOCUS45197</name>
</gene>
<comment type="caution">
    <text evidence="1">The sequence shown here is derived from an EMBL/GenBank/DDBJ whole genome shotgun (WGS) entry which is preliminary data.</text>
</comment>
<keyword evidence="2" id="KW-1185">Reference proteome</keyword>
<reference evidence="1" key="1">
    <citation type="submission" date="2023-11" db="EMBL/GenBank/DDBJ databases">
        <authorList>
            <person name="Poullet M."/>
        </authorList>
    </citation>
    <scope>NUCLEOTIDE SEQUENCE</scope>
    <source>
        <strain evidence="1">E1834</strain>
    </source>
</reference>
<accession>A0ACB1B042</accession>
<sequence>MADHRFVKVREDGEIVAIPLSSNGRLALHMLKIAYPRAYGLKYTDQIVPTRPNPSKYLVYFDGKEFFSDPIAGWNGIFEVMCTTPPPSPPRRPMSGISFFL</sequence>
<evidence type="ECO:0000313" key="1">
    <source>
        <dbReference type="EMBL" id="CAK5113729.1"/>
    </source>
</evidence>
<protein>
    <submittedName>
        <fullName evidence="1">Uncharacterized protein</fullName>
    </submittedName>
</protein>
<dbReference type="Proteomes" id="UP001497535">
    <property type="component" value="Unassembled WGS sequence"/>
</dbReference>
<evidence type="ECO:0000313" key="2">
    <source>
        <dbReference type="Proteomes" id="UP001497535"/>
    </source>
</evidence>
<proteinExistence type="predicted"/>
<dbReference type="EMBL" id="CAVMJV010000147">
    <property type="protein sequence ID" value="CAK5113729.1"/>
    <property type="molecule type" value="Genomic_DNA"/>
</dbReference>
<name>A0ACB1B042_MELEN</name>